<dbReference type="GO" id="GO:0006260">
    <property type="term" value="P:DNA replication"/>
    <property type="evidence" value="ECO:0007669"/>
    <property type="project" value="InterPro"/>
</dbReference>
<sequence length="103" mass="11259">MTTHKPIAFARIASAARAQAESIVSRWLPNGRREGVEWIALNPMRGDARPGSFKINLRTGSWADFATGDRGGDLVSLAAYLFRLKQAEAALRVASMLGLNPYE</sequence>
<dbReference type="Proteomes" id="UP000190675">
    <property type="component" value="Chromosome I"/>
</dbReference>
<dbReference type="InterPro" id="IPR036977">
    <property type="entry name" value="DNA_primase_Znf_CHC2"/>
</dbReference>
<evidence type="ECO:0000313" key="1">
    <source>
        <dbReference type="EMBL" id="SHG16052.1"/>
    </source>
</evidence>
<dbReference type="AlphaFoldDB" id="A0A1M5HJQ1"/>
<protein>
    <recommendedName>
        <fullName evidence="3">DNA primase</fullName>
    </recommendedName>
</protein>
<reference evidence="1 2" key="1">
    <citation type="submission" date="2016-11" db="EMBL/GenBank/DDBJ databases">
        <authorList>
            <person name="Jaros S."/>
            <person name="Januszkiewicz K."/>
            <person name="Wedrychowicz H."/>
        </authorList>
    </citation>
    <scope>NUCLEOTIDE SEQUENCE [LARGE SCALE GENOMIC DNA]</scope>
    <source>
        <strain evidence="1 2">GAS242</strain>
    </source>
</reference>
<dbReference type="GO" id="GO:0003677">
    <property type="term" value="F:DNA binding"/>
    <property type="evidence" value="ECO:0007669"/>
    <property type="project" value="InterPro"/>
</dbReference>
<gene>
    <name evidence="1" type="ORF">SAMN05444169_0859</name>
</gene>
<dbReference type="GO" id="GO:0008270">
    <property type="term" value="F:zinc ion binding"/>
    <property type="evidence" value="ECO:0007669"/>
    <property type="project" value="InterPro"/>
</dbReference>
<organism evidence="1 2">
    <name type="scientific">Bradyrhizobium erythrophlei</name>
    <dbReference type="NCBI Taxonomy" id="1437360"/>
    <lineage>
        <taxon>Bacteria</taxon>
        <taxon>Pseudomonadati</taxon>
        <taxon>Pseudomonadota</taxon>
        <taxon>Alphaproteobacteria</taxon>
        <taxon>Hyphomicrobiales</taxon>
        <taxon>Nitrobacteraceae</taxon>
        <taxon>Bradyrhizobium</taxon>
    </lineage>
</organism>
<evidence type="ECO:0008006" key="3">
    <source>
        <dbReference type="Google" id="ProtNLM"/>
    </source>
</evidence>
<dbReference type="SUPFAM" id="SSF57783">
    <property type="entry name" value="Zinc beta-ribbon"/>
    <property type="match status" value="1"/>
</dbReference>
<name>A0A1M5HJQ1_9BRAD</name>
<accession>A0A1M5HJQ1</accession>
<dbReference type="Gene3D" id="3.90.580.10">
    <property type="entry name" value="Zinc finger, CHC2-type domain"/>
    <property type="match status" value="1"/>
</dbReference>
<dbReference type="RefSeq" id="WP_079564856.1">
    <property type="nucleotide sequence ID" value="NZ_LT670818.1"/>
</dbReference>
<dbReference type="OrthoDB" id="9811157at2"/>
<dbReference type="EMBL" id="LT670818">
    <property type="protein sequence ID" value="SHG16052.1"/>
    <property type="molecule type" value="Genomic_DNA"/>
</dbReference>
<evidence type="ECO:0000313" key="2">
    <source>
        <dbReference type="Proteomes" id="UP000190675"/>
    </source>
</evidence>
<proteinExistence type="predicted"/>